<reference evidence="2 3" key="1">
    <citation type="submission" date="2016-07" db="EMBL/GenBank/DDBJ databases">
        <title>Characterization of isolates of Eisenbergiella tayi derived from blood cultures, using whole genome sequencing.</title>
        <authorList>
            <person name="Burdz T."/>
            <person name="Wiebe D."/>
            <person name="Huynh C."/>
            <person name="Bernard K."/>
        </authorList>
    </citation>
    <scope>NUCLEOTIDE SEQUENCE [LARGE SCALE GENOMIC DNA]</scope>
    <source>
        <strain evidence="2 3">NML 110608</strain>
    </source>
</reference>
<evidence type="ECO:0000313" key="2">
    <source>
        <dbReference type="EMBL" id="ODM03178.1"/>
    </source>
</evidence>
<protein>
    <recommendedName>
        <fullName evidence="1">HTH cro/C1-type domain-containing protein</fullName>
    </recommendedName>
</protein>
<accession>A0A1E3A369</accession>
<comment type="caution">
    <text evidence="2">The sequence shown here is derived from an EMBL/GenBank/DDBJ whole genome shotgun (WGS) entry which is preliminary data.</text>
</comment>
<organism evidence="2 3">
    <name type="scientific">Eisenbergiella tayi</name>
    <dbReference type="NCBI Taxonomy" id="1432052"/>
    <lineage>
        <taxon>Bacteria</taxon>
        <taxon>Bacillati</taxon>
        <taxon>Bacillota</taxon>
        <taxon>Clostridia</taxon>
        <taxon>Lachnospirales</taxon>
        <taxon>Lachnospiraceae</taxon>
        <taxon>Eisenbergiella</taxon>
    </lineage>
</organism>
<name>A0A1E3A369_9FIRM</name>
<dbReference type="Proteomes" id="UP000094067">
    <property type="component" value="Unassembled WGS sequence"/>
</dbReference>
<dbReference type="RefSeq" id="WP_069153712.1">
    <property type="nucleotide sequence ID" value="NZ_MCGH01000003.1"/>
</dbReference>
<feature type="domain" description="HTH cro/C1-type" evidence="1">
    <location>
        <begin position="53"/>
        <end position="112"/>
    </location>
</feature>
<dbReference type="Pfam" id="PF13443">
    <property type="entry name" value="HTH_26"/>
    <property type="match status" value="1"/>
</dbReference>
<proteinExistence type="predicted"/>
<dbReference type="InterPro" id="IPR001387">
    <property type="entry name" value="Cro/C1-type_HTH"/>
</dbReference>
<dbReference type="AlphaFoldDB" id="A0A1E3A369"/>
<sequence length="113" mass="12723">MQLEENIKAEGCRDSLVTWNEVIVDGHNRCKICQAALVCIIKEEEVMDPVTRKISEYVKAKHINLKALSEDSGIPYAALYASLGDANRDRQMRGHEMIAVCKALEKNPMDFAE</sequence>
<dbReference type="EMBL" id="MCGH01000003">
    <property type="protein sequence ID" value="ODM03178.1"/>
    <property type="molecule type" value="Genomic_DNA"/>
</dbReference>
<evidence type="ECO:0000313" key="3">
    <source>
        <dbReference type="Proteomes" id="UP000094067"/>
    </source>
</evidence>
<gene>
    <name evidence="2" type="ORF">BEI61_03972</name>
</gene>
<evidence type="ECO:0000259" key="1">
    <source>
        <dbReference type="Pfam" id="PF13443"/>
    </source>
</evidence>